<keyword evidence="12 17" id="KW-0456">Lyase</keyword>
<keyword evidence="8 17" id="KW-0521">NADP</keyword>
<comment type="catalytic activity">
    <reaction evidence="16 17 19">
        <text>(6S)-NADPHX + ADP = AMP + phosphate + NADPH + H(+)</text>
        <dbReference type="Rhea" id="RHEA:32235"/>
        <dbReference type="ChEBI" id="CHEBI:15378"/>
        <dbReference type="ChEBI" id="CHEBI:43474"/>
        <dbReference type="ChEBI" id="CHEBI:57783"/>
        <dbReference type="ChEBI" id="CHEBI:64076"/>
        <dbReference type="ChEBI" id="CHEBI:456215"/>
        <dbReference type="ChEBI" id="CHEBI:456216"/>
        <dbReference type="EC" id="4.2.1.136"/>
    </reaction>
</comment>
<evidence type="ECO:0000259" key="21">
    <source>
        <dbReference type="PROSITE" id="PS51385"/>
    </source>
</evidence>
<dbReference type="Pfam" id="PF01256">
    <property type="entry name" value="Carb_kinase"/>
    <property type="match status" value="1"/>
</dbReference>
<dbReference type="GO" id="GO:0052856">
    <property type="term" value="F:NAD(P)HX epimerase activity"/>
    <property type="evidence" value="ECO:0007669"/>
    <property type="project" value="UniProtKB-UniRule"/>
</dbReference>
<feature type="binding site" evidence="18">
    <location>
        <begin position="57"/>
        <end position="61"/>
    </location>
    <ligand>
        <name>(6S)-NADPHX</name>
        <dbReference type="ChEBI" id="CHEBI:64076"/>
    </ligand>
</feature>
<evidence type="ECO:0000256" key="3">
    <source>
        <dbReference type="ARBA" id="ARBA00006001"/>
    </source>
</evidence>
<dbReference type="SUPFAM" id="SSF64153">
    <property type="entry name" value="YjeF N-terminal domain-like"/>
    <property type="match status" value="1"/>
</dbReference>
<comment type="catalytic activity">
    <reaction evidence="15 17 19">
        <text>(6S)-NADHX + ADP = AMP + phosphate + NADH + H(+)</text>
        <dbReference type="Rhea" id="RHEA:32223"/>
        <dbReference type="ChEBI" id="CHEBI:15378"/>
        <dbReference type="ChEBI" id="CHEBI:43474"/>
        <dbReference type="ChEBI" id="CHEBI:57945"/>
        <dbReference type="ChEBI" id="CHEBI:64074"/>
        <dbReference type="ChEBI" id="CHEBI:456215"/>
        <dbReference type="ChEBI" id="CHEBI:456216"/>
        <dbReference type="EC" id="4.2.1.136"/>
    </reaction>
</comment>
<accession>A0A6I6JZS0</accession>
<protein>
    <recommendedName>
        <fullName evidence="19">Bifunctional NAD(P)H-hydrate repair enzyme</fullName>
    </recommendedName>
    <alternativeName>
        <fullName evidence="19">Nicotinamide nucleotide repair protein</fullName>
    </alternativeName>
    <domain>
        <recommendedName>
            <fullName evidence="19">ADP-dependent (S)-NAD(P)H-hydrate dehydratase</fullName>
            <ecNumber evidence="19">4.2.1.136</ecNumber>
        </recommendedName>
        <alternativeName>
            <fullName evidence="19">ADP-dependent NAD(P)HX dehydratase</fullName>
        </alternativeName>
    </domain>
    <domain>
        <recommendedName>
            <fullName evidence="19">NAD(P)H-hydrate epimerase</fullName>
            <ecNumber evidence="19">5.1.99.6</ecNumber>
        </recommendedName>
    </domain>
</protein>
<feature type="binding site" evidence="18">
    <location>
        <position position="58"/>
    </location>
    <ligand>
        <name>K(+)</name>
        <dbReference type="ChEBI" id="CHEBI:29103"/>
    </ligand>
</feature>
<evidence type="ECO:0000256" key="10">
    <source>
        <dbReference type="ARBA" id="ARBA00023027"/>
    </source>
</evidence>
<comment type="similarity">
    <text evidence="18">Belongs to the NnrE/AIBP family.</text>
</comment>
<comment type="catalytic activity">
    <reaction evidence="2 18 19">
        <text>(6R)-NADPHX = (6S)-NADPHX</text>
        <dbReference type="Rhea" id="RHEA:32227"/>
        <dbReference type="ChEBI" id="CHEBI:64076"/>
        <dbReference type="ChEBI" id="CHEBI:64077"/>
        <dbReference type="EC" id="5.1.99.6"/>
    </reaction>
</comment>
<feature type="binding site" evidence="17">
    <location>
        <position position="263"/>
    </location>
    <ligand>
        <name>(6S)-NADPHX</name>
        <dbReference type="ChEBI" id="CHEBI:64076"/>
    </ligand>
</feature>
<comment type="similarity">
    <text evidence="3 19">In the N-terminal section; belongs to the NnrE/AIBP family.</text>
</comment>
<dbReference type="HAMAP" id="MF_01965">
    <property type="entry name" value="NADHX_dehydratase"/>
    <property type="match status" value="1"/>
</dbReference>
<evidence type="ECO:0000256" key="9">
    <source>
        <dbReference type="ARBA" id="ARBA00022958"/>
    </source>
</evidence>
<proteinExistence type="inferred from homology"/>
<feature type="binding site" evidence="17">
    <location>
        <position position="377"/>
    </location>
    <ligand>
        <name>(6S)-NADPHX</name>
        <dbReference type="ChEBI" id="CHEBI:64076"/>
    </ligand>
</feature>
<dbReference type="Gene3D" id="3.40.50.10260">
    <property type="entry name" value="YjeF N-terminal domain"/>
    <property type="match status" value="1"/>
</dbReference>
<dbReference type="KEGG" id="mcos:GM418_05515"/>
<dbReference type="EC" id="5.1.99.6" evidence="19"/>
<evidence type="ECO:0000256" key="16">
    <source>
        <dbReference type="ARBA" id="ARBA00049209"/>
    </source>
</evidence>
<evidence type="ECO:0000256" key="7">
    <source>
        <dbReference type="ARBA" id="ARBA00022840"/>
    </source>
</evidence>
<dbReference type="PIRSF" id="PIRSF017184">
    <property type="entry name" value="Nnr"/>
    <property type="match status" value="1"/>
</dbReference>
<dbReference type="InterPro" id="IPR017953">
    <property type="entry name" value="Carbohydrate_kinase_pred_CS"/>
</dbReference>
<comment type="similarity">
    <text evidence="17">Belongs to the NnrD/CARKD family.</text>
</comment>
<evidence type="ECO:0000256" key="4">
    <source>
        <dbReference type="ARBA" id="ARBA00009524"/>
    </source>
</evidence>
<feature type="binding site" evidence="17">
    <location>
        <position position="441"/>
    </location>
    <ligand>
        <name>AMP</name>
        <dbReference type="ChEBI" id="CHEBI:456215"/>
    </ligand>
</feature>
<organism evidence="22 23">
    <name type="scientific">Maribellus comscasis</name>
    <dbReference type="NCBI Taxonomy" id="2681766"/>
    <lineage>
        <taxon>Bacteria</taxon>
        <taxon>Pseudomonadati</taxon>
        <taxon>Bacteroidota</taxon>
        <taxon>Bacteroidia</taxon>
        <taxon>Marinilabiliales</taxon>
        <taxon>Prolixibacteraceae</taxon>
        <taxon>Maribellus</taxon>
    </lineage>
</organism>
<evidence type="ECO:0000256" key="1">
    <source>
        <dbReference type="ARBA" id="ARBA00000013"/>
    </source>
</evidence>
<comment type="function">
    <text evidence="18">Catalyzes the epimerization of the S- and R-forms of NAD(P)HX, a damaged form of NAD(P)H that is a result of enzymatic or heat-dependent hydration. This is a prerequisite for the S-specific NAD(P)H-hydrate dehydratase to allow the repair of both epimers of NAD(P)HX.</text>
</comment>
<dbReference type="HAMAP" id="MF_01966">
    <property type="entry name" value="NADHX_epimerase"/>
    <property type="match status" value="1"/>
</dbReference>
<dbReference type="InterPro" id="IPR004443">
    <property type="entry name" value="YjeF_N_dom"/>
</dbReference>
<feature type="binding site" evidence="18">
    <location>
        <position position="162"/>
    </location>
    <ligand>
        <name>K(+)</name>
        <dbReference type="ChEBI" id="CHEBI:29103"/>
    </ligand>
</feature>
<dbReference type="PROSITE" id="PS01050">
    <property type="entry name" value="YJEF_C_2"/>
    <property type="match status" value="1"/>
</dbReference>
<dbReference type="InterPro" id="IPR029056">
    <property type="entry name" value="Ribokinase-like"/>
</dbReference>
<comment type="caution">
    <text evidence="18">Lacks conserved residue(s) required for the propagation of feature annotation.</text>
</comment>
<dbReference type="GO" id="GO:0046872">
    <property type="term" value="F:metal ion binding"/>
    <property type="evidence" value="ECO:0007669"/>
    <property type="project" value="UniProtKB-UniRule"/>
</dbReference>
<keyword evidence="23" id="KW-1185">Reference proteome</keyword>
<evidence type="ECO:0000256" key="5">
    <source>
        <dbReference type="ARBA" id="ARBA00022723"/>
    </source>
</evidence>
<evidence type="ECO:0000256" key="6">
    <source>
        <dbReference type="ARBA" id="ARBA00022741"/>
    </source>
</evidence>
<comment type="cofactor">
    <cofactor evidence="17">
        <name>Mg(2+)</name>
        <dbReference type="ChEBI" id="CHEBI:18420"/>
    </cofactor>
</comment>
<feature type="binding site" evidence="18">
    <location>
        <position position="159"/>
    </location>
    <ligand>
        <name>(6S)-NADPHX</name>
        <dbReference type="ChEBI" id="CHEBI:64076"/>
    </ligand>
</feature>
<dbReference type="GO" id="GO:0005524">
    <property type="term" value="F:ATP binding"/>
    <property type="evidence" value="ECO:0007669"/>
    <property type="project" value="UniProtKB-UniRule"/>
</dbReference>
<keyword evidence="13" id="KW-0511">Multifunctional enzyme</keyword>
<feature type="binding site" evidence="18">
    <location>
        <begin position="130"/>
        <end position="136"/>
    </location>
    <ligand>
        <name>(6S)-NADPHX</name>
        <dbReference type="ChEBI" id="CHEBI:64076"/>
    </ligand>
</feature>
<dbReference type="InterPro" id="IPR000631">
    <property type="entry name" value="CARKD"/>
</dbReference>
<reference evidence="22 23" key="1">
    <citation type="submission" date="2019-11" db="EMBL/GenBank/DDBJ databases">
        <authorList>
            <person name="Zheng R.K."/>
            <person name="Sun C.M."/>
        </authorList>
    </citation>
    <scope>NUCLEOTIDE SEQUENCE [LARGE SCALE GENOMIC DNA]</scope>
    <source>
        <strain evidence="22 23">WC007</strain>
    </source>
</reference>
<dbReference type="PANTHER" id="PTHR12592:SF0">
    <property type="entry name" value="ATP-DEPENDENT (S)-NAD(P)H-HYDRATE DEHYDRATASE"/>
    <property type="match status" value="1"/>
</dbReference>
<dbReference type="SUPFAM" id="SSF53613">
    <property type="entry name" value="Ribokinase-like"/>
    <property type="match status" value="1"/>
</dbReference>
<evidence type="ECO:0000313" key="22">
    <source>
        <dbReference type="EMBL" id="QGY43134.1"/>
    </source>
</evidence>
<feature type="binding site" evidence="18">
    <location>
        <position position="126"/>
    </location>
    <ligand>
        <name>K(+)</name>
        <dbReference type="ChEBI" id="CHEBI:29103"/>
    </ligand>
</feature>
<keyword evidence="11 18" id="KW-0413">Isomerase</keyword>
<sequence length="506" mass="54718">MKLFTTKQIAGIDKFTIENEPISDIDLMERAALQITHWLVKRFSTEQKMVFFAGPGNNGGDALAIACQLANLDFVCEVFLLDFGKELKGSPAVNWKRLEEQNKVKLVKFKDESGFPELGLTDVILDGMFGSGLSRPLEGFPAAIVEEINQLENTKVAIDIPSGLMGEDNSLNIPGNIIKADFTLTFQFPKISFLFPENETYTGKWEVLPIGLHPGGIEQTPSNTFFIEEEDVKKTIASRSKFAHKGNFGHALLIAGSFGKMGAAVLASRSCLRAGVGLLTTHIPRLGYSIIQTAVPEAMTSIDQHDAIFTEFPDLSAFSAIGVGPGIDKKRNSQKALCELLEKAKVPLVIDADGLNILSENSEWLQKLPGKSILTPHPGEFKRLVGNSSNSYERIQQQKEFAQKYHTIVILKGAYTVIATPNGQLFFNSTGNPGMATAGSGDTLTGILLGLLAQGISSEAAAIAGVYLHGLAGDLAAREKSEPALIAGDITDYLGKAFIELNKETN</sequence>
<dbReference type="Proteomes" id="UP000428260">
    <property type="component" value="Chromosome"/>
</dbReference>
<dbReference type="Gene3D" id="3.40.1190.20">
    <property type="match status" value="1"/>
</dbReference>
<evidence type="ECO:0000313" key="23">
    <source>
        <dbReference type="Proteomes" id="UP000428260"/>
    </source>
</evidence>
<dbReference type="Pfam" id="PF03853">
    <property type="entry name" value="YjeF_N"/>
    <property type="match status" value="1"/>
</dbReference>
<evidence type="ECO:0000256" key="18">
    <source>
        <dbReference type="HAMAP-Rule" id="MF_01966"/>
    </source>
</evidence>
<evidence type="ECO:0000256" key="19">
    <source>
        <dbReference type="PIRNR" id="PIRNR017184"/>
    </source>
</evidence>
<evidence type="ECO:0000256" key="14">
    <source>
        <dbReference type="ARBA" id="ARBA00025153"/>
    </source>
</evidence>
<comment type="function">
    <text evidence="17">Catalyzes the dehydration of the S-form of NAD(P)HX at the expense of ADP, which is converted to AMP. Together with NAD(P)HX epimerase, which catalyzes the epimerization of the S- and R-forms, the enzyme allows the repair of both epimers of NAD(P)HX, a damaged form of NAD(P)H that is a result of enzymatic or heat-dependent hydration.</text>
</comment>
<evidence type="ECO:0000256" key="13">
    <source>
        <dbReference type="ARBA" id="ARBA00023268"/>
    </source>
</evidence>
<dbReference type="PANTHER" id="PTHR12592">
    <property type="entry name" value="ATP-DEPENDENT (S)-NAD(P)H-HYDRATE DEHYDRATASE FAMILY MEMBER"/>
    <property type="match status" value="1"/>
</dbReference>
<feature type="domain" description="YjeF C-terminal" evidence="20">
    <location>
        <begin position="228"/>
        <end position="501"/>
    </location>
</feature>
<evidence type="ECO:0000256" key="11">
    <source>
        <dbReference type="ARBA" id="ARBA00023235"/>
    </source>
</evidence>
<dbReference type="GO" id="GO:0110051">
    <property type="term" value="P:metabolite repair"/>
    <property type="evidence" value="ECO:0007669"/>
    <property type="project" value="TreeGrafter"/>
</dbReference>
<feature type="domain" description="YjeF N-terminal" evidence="21">
    <location>
        <begin position="9"/>
        <end position="218"/>
    </location>
</feature>
<comment type="cofactor">
    <cofactor evidence="18 19">
        <name>K(+)</name>
        <dbReference type="ChEBI" id="CHEBI:29103"/>
    </cofactor>
    <text evidence="18 19">Binds 1 potassium ion per subunit.</text>
</comment>
<dbReference type="PROSITE" id="PS51383">
    <property type="entry name" value="YJEF_C_3"/>
    <property type="match status" value="1"/>
</dbReference>
<dbReference type="NCBIfam" id="TIGR00196">
    <property type="entry name" value="yjeF_cterm"/>
    <property type="match status" value="1"/>
</dbReference>
<name>A0A6I6JZS0_9BACT</name>
<dbReference type="InterPro" id="IPR030677">
    <property type="entry name" value="Nnr"/>
</dbReference>
<keyword evidence="5 18" id="KW-0479">Metal-binding</keyword>
<feature type="binding site" evidence="17">
    <location>
        <begin position="412"/>
        <end position="416"/>
    </location>
    <ligand>
        <name>AMP</name>
        <dbReference type="ChEBI" id="CHEBI:456215"/>
    </ligand>
</feature>
<comment type="catalytic activity">
    <reaction evidence="1 18 19">
        <text>(6R)-NADHX = (6S)-NADHX</text>
        <dbReference type="Rhea" id="RHEA:32215"/>
        <dbReference type="ChEBI" id="CHEBI:64074"/>
        <dbReference type="ChEBI" id="CHEBI:64075"/>
        <dbReference type="EC" id="5.1.99.6"/>
    </reaction>
</comment>
<keyword evidence="9 18" id="KW-0630">Potassium</keyword>
<keyword evidence="10 17" id="KW-0520">NAD</keyword>
<dbReference type="AlphaFoldDB" id="A0A6I6JZS0"/>
<comment type="function">
    <text evidence="14 19">Bifunctional enzyme that catalyzes the epimerization of the S- and R-forms of NAD(P)HX and the dehydration of the S-form of NAD(P)HX at the expense of ADP, which is converted to AMP. This allows the repair of both epimers of NAD(P)HX, a damaged form of NAD(P)H that is a result of enzymatic or heat-dependent hydration.</text>
</comment>
<evidence type="ECO:0000256" key="12">
    <source>
        <dbReference type="ARBA" id="ARBA00023239"/>
    </source>
</evidence>
<evidence type="ECO:0000256" key="15">
    <source>
        <dbReference type="ARBA" id="ARBA00048238"/>
    </source>
</evidence>
<keyword evidence="6 17" id="KW-0547">Nucleotide-binding</keyword>
<dbReference type="GO" id="GO:0046496">
    <property type="term" value="P:nicotinamide nucleotide metabolic process"/>
    <property type="evidence" value="ECO:0007669"/>
    <property type="project" value="UniProtKB-UniRule"/>
</dbReference>
<dbReference type="NCBIfam" id="TIGR00197">
    <property type="entry name" value="yjeF_nterm"/>
    <property type="match status" value="1"/>
</dbReference>
<keyword evidence="7 17" id="KW-0067">ATP-binding</keyword>
<dbReference type="EC" id="4.2.1.136" evidence="19"/>
<dbReference type="EMBL" id="CP046401">
    <property type="protein sequence ID" value="QGY43134.1"/>
    <property type="molecule type" value="Genomic_DNA"/>
</dbReference>
<dbReference type="GO" id="GO:0052855">
    <property type="term" value="F:ADP-dependent NAD(P)H-hydrate dehydratase activity"/>
    <property type="evidence" value="ECO:0007669"/>
    <property type="project" value="UniProtKB-UniRule"/>
</dbReference>
<gene>
    <name evidence="17" type="primary">nnrD</name>
    <name evidence="18" type="synonym">nnrE</name>
    <name evidence="22" type="ORF">GM418_05515</name>
</gene>
<evidence type="ECO:0000256" key="8">
    <source>
        <dbReference type="ARBA" id="ARBA00022857"/>
    </source>
</evidence>
<evidence type="ECO:0000256" key="17">
    <source>
        <dbReference type="HAMAP-Rule" id="MF_01965"/>
    </source>
</evidence>
<evidence type="ECO:0000256" key="2">
    <source>
        <dbReference type="ARBA" id="ARBA00000909"/>
    </source>
</evidence>
<comment type="subunit">
    <text evidence="17">Homotetramer.</text>
</comment>
<feature type="binding site" evidence="17">
    <location>
        <position position="326"/>
    </location>
    <ligand>
        <name>(6S)-NADPHX</name>
        <dbReference type="ChEBI" id="CHEBI:64076"/>
    </ligand>
</feature>
<comment type="similarity">
    <text evidence="4 19">In the C-terminal section; belongs to the NnrD/CARKD family.</text>
</comment>
<dbReference type="InterPro" id="IPR036652">
    <property type="entry name" value="YjeF_N_dom_sf"/>
</dbReference>
<evidence type="ECO:0000259" key="20">
    <source>
        <dbReference type="PROSITE" id="PS51383"/>
    </source>
</evidence>
<dbReference type="PROSITE" id="PS51385">
    <property type="entry name" value="YJEF_N"/>
    <property type="match status" value="1"/>
</dbReference>
<dbReference type="RefSeq" id="WP_158863964.1">
    <property type="nucleotide sequence ID" value="NZ_CP046401.1"/>
</dbReference>
<feature type="binding site" evidence="17">
    <location>
        <position position="442"/>
    </location>
    <ligand>
        <name>(6S)-NADPHX</name>
        <dbReference type="ChEBI" id="CHEBI:64076"/>
    </ligand>
</feature>
<dbReference type="CDD" id="cd01171">
    <property type="entry name" value="YXKO-related"/>
    <property type="match status" value="1"/>
</dbReference>